<dbReference type="STRING" id="109264.A0A1F7ZQF0"/>
<organism evidence="1 2">
    <name type="scientific">Aspergillus bombycis</name>
    <dbReference type="NCBI Taxonomy" id="109264"/>
    <lineage>
        <taxon>Eukaryota</taxon>
        <taxon>Fungi</taxon>
        <taxon>Dikarya</taxon>
        <taxon>Ascomycota</taxon>
        <taxon>Pezizomycotina</taxon>
        <taxon>Eurotiomycetes</taxon>
        <taxon>Eurotiomycetidae</taxon>
        <taxon>Eurotiales</taxon>
        <taxon>Aspergillaceae</taxon>
        <taxon>Aspergillus</taxon>
    </lineage>
</organism>
<protein>
    <submittedName>
        <fullName evidence="1">Uncharacterized protein</fullName>
    </submittedName>
</protein>
<dbReference type="Gene3D" id="3.40.50.300">
    <property type="entry name" value="P-loop containing nucleotide triphosphate hydrolases"/>
    <property type="match status" value="1"/>
</dbReference>
<evidence type="ECO:0000313" key="2">
    <source>
        <dbReference type="Proteomes" id="UP000179179"/>
    </source>
</evidence>
<dbReference type="SUPFAM" id="SSF52540">
    <property type="entry name" value="P-loop containing nucleoside triphosphate hydrolases"/>
    <property type="match status" value="1"/>
</dbReference>
<dbReference type="Proteomes" id="UP000179179">
    <property type="component" value="Unassembled WGS sequence"/>
</dbReference>
<sequence>MPQPAPHPLIHINGFPGTGKLTTAQQILQLFASHSTDIKLIHNHLLVNPADAVLHRTQPGYQPLRHALRTAVFTSLVSEPATYHTTYLFTDFQISNDQGISVCMEYAQAARDRGCLFIPIVLVCDEAVNLERVIRSDREIHGKLMDVELLKSFRNGAPVYRFSDRKEFLEIDVTDLQPEDVARRIWGHVLGVWDGLHGEKCKR</sequence>
<dbReference type="InterPro" id="IPR027417">
    <property type="entry name" value="P-loop_NTPase"/>
</dbReference>
<proteinExistence type="predicted"/>
<dbReference type="AlphaFoldDB" id="A0A1F7ZQF0"/>
<name>A0A1F7ZQF0_9EURO</name>
<accession>A0A1F7ZQF0</accession>
<reference evidence="1 2" key="1">
    <citation type="journal article" date="2016" name="Genome Biol. Evol.">
        <title>Draft genome sequence of an aflatoxigenic Aspergillus species, A. bombycis.</title>
        <authorList>
            <person name="Moore G.G."/>
            <person name="Mack B.M."/>
            <person name="Beltz S.B."/>
            <person name="Gilbert M.K."/>
        </authorList>
    </citation>
    <scope>NUCLEOTIDE SEQUENCE [LARGE SCALE GENOMIC DNA]</scope>
    <source>
        <strain evidence="2">NRRL 26010</strain>
    </source>
</reference>
<gene>
    <name evidence="1" type="ORF">ABOM_009911</name>
</gene>
<dbReference type="RefSeq" id="XP_022385407.1">
    <property type="nucleotide sequence ID" value="XM_022537039.1"/>
</dbReference>
<dbReference type="EMBL" id="LYCR01000105">
    <property type="protein sequence ID" value="OGM41690.1"/>
    <property type="molecule type" value="Genomic_DNA"/>
</dbReference>
<dbReference type="OrthoDB" id="4498920at2759"/>
<comment type="caution">
    <text evidence="1">The sequence shown here is derived from an EMBL/GenBank/DDBJ whole genome shotgun (WGS) entry which is preliminary data.</text>
</comment>
<keyword evidence="2" id="KW-1185">Reference proteome</keyword>
<dbReference type="GeneID" id="34453301"/>
<evidence type="ECO:0000313" key="1">
    <source>
        <dbReference type="EMBL" id="OGM41690.1"/>
    </source>
</evidence>